<dbReference type="RefSeq" id="WP_378797875.1">
    <property type="nucleotide sequence ID" value="NZ_JBHUER010000003.1"/>
</dbReference>
<dbReference type="Pfam" id="PF10987">
    <property type="entry name" value="DUF2806"/>
    <property type="match status" value="1"/>
</dbReference>
<name>A0ABW4K392_9HYPH</name>
<organism evidence="1 2">
    <name type="scientific">Methylopila henanensis</name>
    <dbReference type="NCBI Taxonomy" id="873516"/>
    <lineage>
        <taxon>Bacteria</taxon>
        <taxon>Pseudomonadati</taxon>
        <taxon>Pseudomonadota</taxon>
        <taxon>Alphaproteobacteria</taxon>
        <taxon>Hyphomicrobiales</taxon>
        <taxon>Methylopilaceae</taxon>
        <taxon>Methylopila</taxon>
    </lineage>
</organism>
<evidence type="ECO:0000313" key="1">
    <source>
        <dbReference type="EMBL" id="MFD1702510.1"/>
    </source>
</evidence>
<reference evidence="2" key="1">
    <citation type="journal article" date="2019" name="Int. J. Syst. Evol. Microbiol.">
        <title>The Global Catalogue of Microorganisms (GCM) 10K type strain sequencing project: providing services to taxonomists for standard genome sequencing and annotation.</title>
        <authorList>
            <consortium name="The Broad Institute Genomics Platform"/>
            <consortium name="The Broad Institute Genome Sequencing Center for Infectious Disease"/>
            <person name="Wu L."/>
            <person name="Ma J."/>
        </authorList>
    </citation>
    <scope>NUCLEOTIDE SEQUENCE [LARGE SCALE GENOMIC DNA]</scope>
    <source>
        <strain evidence="2">KCTC 23707</strain>
    </source>
</reference>
<comment type="caution">
    <text evidence="1">The sequence shown here is derived from an EMBL/GenBank/DDBJ whole genome shotgun (WGS) entry which is preliminary data.</text>
</comment>
<dbReference type="EMBL" id="JBHUER010000003">
    <property type="protein sequence ID" value="MFD1702510.1"/>
    <property type="molecule type" value="Genomic_DNA"/>
</dbReference>
<evidence type="ECO:0000313" key="2">
    <source>
        <dbReference type="Proteomes" id="UP001597308"/>
    </source>
</evidence>
<protein>
    <submittedName>
        <fullName evidence="1">DUF2806 domain-containing protein</fullName>
    </submittedName>
</protein>
<dbReference type="InterPro" id="IPR021254">
    <property type="entry name" value="DUF2806"/>
</dbReference>
<accession>A0ABW4K392</accession>
<keyword evidence="2" id="KW-1185">Reference proteome</keyword>
<dbReference type="Proteomes" id="UP001597308">
    <property type="component" value="Unassembled WGS sequence"/>
</dbReference>
<sequence>MSGIEPSGSTWLATIKDFDWLKFPGVARAIAILVTGSAEAAAAWVDIAKAKGEERAARIRDYAGARSQVIEALGAESAKAVVGDHALVQMALDRLVRDELRKQENREEVAKLAIEQIASENVHDSDRVADEVKIDDDWMNVFTDYAERASSACMRNTWARILKGEIRKPGSISLQTLQVLSVADQSVVNSCAALFPYVVYRKYIAKKVVSADGFAKHLMLLQEAGIIAGVGGTCSNAMPLNENVCLVVGLKEKGIIAKYPLAPGMEKSFESVNLTRAGVELYMTVDWEDDVAALGEYLKFYQKDGAYKFYVGDVEWTSETKFKIVNASEVSL</sequence>
<proteinExistence type="predicted"/>
<gene>
    <name evidence="1" type="ORF">ACFSCV_05760</name>
</gene>